<name>A0AAD9H1U5_9PEZI</name>
<keyword evidence="3" id="KW-1185">Reference proteome</keyword>
<sequence>MSVSRCIASGRLFSNRFPPRATAGLILVLNGPRDIPYLQDTHLQPAIVLQDAALCRAFSSGTNAPIPPNVTRSRRRFPATSEKSDSPAISTPRSIACCAISRAPLTPGQPPHANASTGNKPQSAVAVSRCSYFSDKPAWTPKPCSR</sequence>
<evidence type="ECO:0000256" key="1">
    <source>
        <dbReference type="SAM" id="MobiDB-lite"/>
    </source>
</evidence>
<gene>
    <name evidence="2" type="ORF">LX32DRAFT_315923</name>
</gene>
<dbReference type="AlphaFoldDB" id="A0AAD9H1U5"/>
<feature type="region of interest" description="Disordered" evidence="1">
    <location>
        <begin position="102"/>
        <end position="121"/>
    </location>
</feature>
<evidence type="ECO:0000313" key="2">
    <source>
        <dbReference type="EMBL" id="KAK2020530.1"/>
    </source>
</evidence>
<accession>A0AAD9H1U5</accession>
<dbReference type="EMBL" id="MU843224">
    <property type="protein sequence ID" value="KAK2020530.1"/>
    <property type="molecule type" value="Genomic_DNA"/>
</dbReference>
<reference evidence="2" key="1">
    <citation type="submission" date="2021-06" db="EMBL/GenBank/DDBJ databases">
        <title>Comparative genomics, transcriptomics and evolutionary studies reveal genomic signatures of adaptation to plant cell wall in hemibiotrophic fungi.</title>
        <authorList>
            <consortium name="DOE Joint Genome Institute"/>
            <person name="Baroncelli R."/>
            <person name="Diaz J.F."/>
            <person name="Benocci T."/>
            <person name="Peng M."/>
            <person name="Battaglia E."/>
            <person name="Haridas S."/>
            <person name="Andreopoulos W."/>
            <person name="Labutti K."/>
            <person name="Pangilinan J."/>
            <person name="Floch G.L."/>
            <person name="Makela M.R."/>
            <person name="Henrissat B."/>
            <person name="Grigoriev I.V."/>
            <person name="Crouch J.A."/>
            <person name="De Vries R.P."/>
            <person name="Sukno S.A."/>
            <person name="Thon M.R."/>
        </authorList>
    </citation>
    <scope>NUCLEOTIDE SEQUENCE</scope>
    <source>
        <strain evidence="2">MAFF235873</strain>
    </source>
</reference>
<protein>
    <submittedName>
        <fullName evidence="2">Uncharacterized protein</fullName>
    </submittedName>
</protein>
<organism evidence="2 3">
    <name type="scientific">Colletotrichum zoysiae</name>
    <dbReference type="NCBI Taxonomy" id="1216348"/>
    <lineage>
        <taxon>Eukaryota</taxon>
        <taxon>Fungi</taxon>
        <taxon>Dikarya</taxon>
        <taxon>Ascomycota</taxon>
        <taxon>Pezizomycotina</taxon>
        <taxon>Sordariomycetes</taxon>
        <taxon>Hypocreomycetidae</taxon>
        <taxon>Glomerellales</taxon>
        <taxon>Glomerellaceae</taxon>
        <taxon>Colletotrichum</taxon>
        <taxon>Colletotrichum graminicola species complex</taxon>
    </lineage>
</organism>
<comment type="caution">
    <text evidence="2">The sequence shown here is derived from an EMBL/GenBank/DDBJ whole genome shotgun (WGS) entry which is preliminary data.</text>
</comment>
<proteinExistence type="predicted"/>
<feature type="region of interest" description="Disordered" evidence="1">
    <location>
        <begin position="61"/>
        <end position="91"/>
    </location>
</feature>
<dbReference type="Proteomes" id="UP001232148">
    <property type="component" value="Unassembled WGS sequence"/>
</dbReference>
<evidence type="ECO:0000313" key="3">
    <source>
        <dbReference type="Proteomes" id="UP001232148"/>
    </source>
</evidence>